<dbReference type="OrthoDB" id="9764522at2"/>
<dbReference type="SMART" id="SM00388">
    <property type="entry name" value="HisKA"/>
    <property type="match status" value="1"/>
</dbReference>
<feature type="transmembrane region" description="Helical" evidence="10">
    <location>
        <begin position="9"/>
        <end position="30"/>
    </location>
</feature>
<keyword evidence="9" id="KW-0902">Two-component regulatory system</keyword>
<dbReference type="GO" id="GO:0000155">
    <property type="term" value="F:phosphorelay sensor kinase activity"/>
    <property type="evidence" value="ECO:0007669"/>
    <property type="project" value="InterPro"/>
</dbReference>
<dbReference type="InterPro" id="IPR000700">
    <property type="entry name" value="PAS-assoc_C"/>
</dbReference>
<keyword evidence="15" id="KW-1185">Reference proteome</keyword>
<dbReference type="Gene3D" id="3.30.450.20">
    <property type="entry name" value="PAS domain"/>
    <property type="match status" value="1"/>
</dbReference>
<accession>A0A1M6LJY3</accession>
<dbReference type="CDD" id="cd00082">
    <property type="entry name" value="HisKA"/>
    <property type="match status" value="1"/>
</dbReference>
<reference evidence="14 15" key="1">
    <citation type="submission" date="2016-11" db="EMBL/GenBank/DDBJ databases">
        <authorList>
            <person name="Jaros S."/>
            <person name="Januszkiewicz K."/>
            <person name="Wedrychowicz H."/>
        </authorList>
    </citation>
    <scope>NUCLEOTIDE SEQUENCE [LARGE SCALE GENOMIC DNA]</scope>
    <source>
        <strain evidence="14 15">DSM 15212</strain>
    </source>
</reference>
<evidence type="ECO:0000313" key="14">
    <source>
        <dbReference type="EMBL" id="SHJ71491.1"/>
    </source>
</evidence>
<dbReference type="PROSITE" id="PS50113">
    <property type="entry name" value="PAC"/>
    <property type="match status" value="1"/>
</dbReference>
<keyword evidence="10" id="KW-1133">Transmembrane helix</keyword>
<comment type="subcellular location">
    <subcellularLocation>
        <location evidence="2">Membrane</location>
    </subcellularLocation>
</comment>
<dbReference type="SUPFAM" id="SSF55874">
    <property type="entry name" value="ATPase domain of HSP90 chaperone/DNA topoisomerase II/histidine kinase"/>
    <property type="match status" value="1"/>
</dbReference>
<evidence type="ECO:0000313" key="15">
    <source>
        <dbReference type="Proteomes" id="UP000184465"/>
    </source>
</evidence>
<dbReference type="PROSITE" id="PS50109">
    <property type="entry name" value="HIS_KIN"/>
    <property type="match status" value="1"/>
</dbReference>
<evidence type="ECO:0000259" key="12">
    <source>
        <dbReference type="PROSITE" id="PS50113"/>
    </source>
</evidence>
<dbReference type="InterPro" id="IPR003594">
    <property type="entry name" value="HATPase_dom"/>
</dbReference>
<keyword evidence="10" id="KW-0812">Transmembrane</keyword>
<dbReference type="InterPro" id="IPR000014">
    <property type="entry name" value="PAS"/>
</dbReference>
<dbReference type="Gene3D" id="6.10.340.10">
    <property type="match status" value="1"/>
</dbReference>
<dbReference type="SMART" id="SM00387">
    <property type="entry name" value="HATPase_c"/>
    <property type="match status" value="1"/>
</dbReference>
<dbReference type="Pfam" id="PF00512">
    <property type="entry name" value="HisKA"/>
    <property type="match status" value="1"/>
</dbReference>
<protein>
    <recommendedName>
        <fullName evidence="3">histidine kinase</fullName>
        <ecNumber evidence="3">2.7.13.3</ecNumber>
    </recommendedName>
</protein>
<evidence type="ECO:0000256" key="9">
    <source>
        <dbReference type="ARBA" id="ARBA00023012"/>
    </source>
</evidence>
<dbReference type="InterPro" id="IPR003661">
    <property type="entry name" value="HisK_dim/P_dom"/>
</dbReference>
<dbReference type="PRINTS" id="PR00344">
    <property type="entry name" value="BCTRLSENSOR"/>
</dbReference>
<dbReference type="RefSeq" id="WP_073147288.1">
    <property type="nucleotide sequence ID" value="NZ_FRAG01000006.1"/>
</dbReference>
<dbReference type="Pfam" id="PF00672">
    <property type="entry name" value="HAMP"/>
    <property type="match status" value="1"/>
</dbReference>
<keyword evidence="5" id="KW-0808">Transferase</keyword>
<evidence type="ECO:0000256" key="10">
    <source>
        <dbReference type="SAM" id="Phobius"/>
    </source>
</evidence>
<dbReference type="AlphaFoldDB" id="A0A1M6LJY3"/>
<evidence type="ECO:0000256" key="1">
    <source>
        <dbReference type="ARBA" id="ARBA00000085"/>
    </source>
</evidence>
<dbReference type="Gene3D" id="3.30.565.10">
    <property type="entry name" value="Histidine kinase-like ATPase, C-terminal domain"/>
    <property type="match status" value="1"/>
</dbReference>
<evidence type="ECO:0000256" key="3">
    <source>
        <dbReference type="ARBA" id="ARBA00012438"/>
    </source>
</evidence>
<dbReference type="SUPFAM" id="SSF55785">
    <property type="entry name" value="PYP-like sensor domain (PAS domain)"/>
    <property type="match status" value="1"/>
</dbReference>
<evidence type="ECO:0000256" key="7">
    <source>
        <dbReference type="ARBA" id="ARBA00022777"/>
    </source>
</evidence>
<keyword evidence="10" id="KW-0472">Membrane</keyword>
<dbReference type="Pfam" id="PF08448">
    <property type="entry name" value="PAS_4"/>
    <property type="match status" value="1"/>
</dbReference>
<organism evidence="14 15">
    <name type="scientific">Paramaledivibacter caminithermalis (strain DSM 15212 / CIP 107654 / DViRD3)</name>
    <name type="common">Clostridium caminithermale</name>
    <dbReference type="NCBI Taxonomy" id="1121301"/>
    <lineage>
        <taxon>Bacteria</taxon>
        <taxon>Bacillati</taxon>
        <taxon>Bacillota</taxon>
        <taxon>Clostridia</taxon>
        <taxon>Peptostreptococcales</taxon>
        <taxon>Caminicellaceae</taxon>
        <taxon>Paramaledivibacter</taxon>
    </lineage>
</organism>
<dbReference type="InterPro" id="IPR035965">
    <property type="entry name" value="PAS-like_dom_sf"/>
</dbReference>
<feature type="domain" description="Histidine kinase" evidence="11">
    <location>
        <begin position="367"/>
        <end position="580"/>
    </location>
</feature>
<dbReference type="InterPro" id="IPR003660">
    <property type="entry name" value="HAMP_dom"/>
</dbReference>
<dbReference type="InterPro" id="IPR036890">
    <property type="entry name" value="HATPase_C_sf"/>
</dbReference>
<dbReference type="EC" id="2.7.13.3" evidence="3"/>
<dbReference type="CDD" id="cd06225">
    <property type="entry name" value="HAMP"/>
    <property type="match status" value="1"/>
</dbReference>
<name>A0A1M6LJY3_PARC5</name>
<dbReference type="PANTHER" id="PTHR43065:SF10">
    <property type="entry name" value="PEROXIDE STRESS-ACTIVATED HISTIDINE KINASE MAK3"/>
    <property type="match status" value="1"/>
</dbReference>
<keyword evidence="4" id="KW-0597">Phosphoprotein</keyword>
<gene>
    <name evidence="14" type="ORF">SAMN02745912_00842</name>
</gene>
<evidence type="ECO:0000256" key="5">
    <source>
        <dbReference type="ARBA" id="ARBA00022679"/>
    </source>
</evidence>
<comment type="catalytic activity">
    <reaction evidence="1">
        <text>ATP + protein L-histidine = ADP + protein N-phospho-L-histidine.</text>
        <dbReference type="EC" id="2.7.13.3"/>
    </reaction>
</comment>
<dbReference type="PANTHER" id="PTHR43065">
    <property type="entry name" value="SENSOR HISTIDINE KINASE"/>
    <property type="match status" value="1"/>
</dbReference>
<evidence type="ECO:0000259" key="13">
    <source>
        <dbReference type="PROSITE" id="PS50885"/>
    </source>
</evidence>
<feature type="domain" description="PAC" evidence="12">
    <location>
        <begin position="300"/>
        <end position="354"/>
    </location>
</feature>
<evidence type="ECO:0000256" key="8">
    <source>
        <dbReference type="ARBA" id="ARBA00022840"/>
    </source>
</evidence>
<evidence type="ECO:0000256" key="2">
    <source>
        <dbReference type="ARBA" id="ARBA00004370"/>
    </source>
</evidence>
<keyword evidence="7" id="KW-0418">Kinase</keyword>
<keyword evidence="8" id="KW-0067">ATP-binding</keyword>
<evidence type="ECO:0000256" key="6">
    <source>
        <dbReference type="ARBA" id="ARBA00022741"/>
    </source>
</evidence>
<dbReference type="InterPro" id="IPR013656">
    <property type="entry name" value="PAS_4"/>
</dbReference>
<dbReference type="InterPro" id="IPR004358">
    <property type="entry name" value="Sig_transdc_His_kin-like_C"/>
</dbReference>
<dbReference type="SUPFAM" id="SSF158472">
    <property type="entry name" value="HAMP domain-like"/>
    <property type="match status" value="1"/>
</dbReference>
<dbReference type="EMBL" id="FRAG01000006">
    <property type="protein sequence ID" value="SHJ71491.1"/>
    <property type="molecule type" value="Genomic_DNA"/>
</dbReference>
<proteinExistence type="predicted"/>
<feature type="transmembrane region" description="Helical" evidence="10">
    <location>
        <begin position="161"/>
        <end position="180"/>
    </location>
</feature>
<dbReference type="SMART" id="SM00304">
    <property type="entry name" value="HAMP"/>
    <property type="match status" value="1"/>
</dbReference>
<sequence>MKWDIENKILIPFMILVILPILIIGIVSYWNGYQLLLNDKIKNIEDNLNEHILFINTINEEVEKNNISIELGKEKAISYFNGLNKNGMIIFEDDEVILNNLNEDSEFIRNIMNNIIKSKNNIYKNDDIFFTYRNFDKWQWKIGYGLYKDIFTDELVEIQKHILLIAIIFLVFSMQATILISHNISKPIKMLAETCCKIGMGNLKEKISINREDEIGILAEAFNNMVSKLEKNTKELVKVKKFNEDILRSISIGIITADKDGNILSINKTGERILERNKSSESLKEALMDQLIETLENEKSKNEVLVLNKMDDRNRRYWDVTTSLLRTEDNKTNGAICTFNDITRRKTIEQNIERINRLTSTGELAAGLAHEIRNPLAGMKMSIQVLKGRLCKETNESNLNLFNSVLYEIDRLNNLITQLLDFAKPHVSKYDKTNILEILNKSLDLTKKELKEKDIKTNIHIETDELSVFIDKAQIEQVFINIIKNSINAMKKQGKLHIKLENSIREKIEFLSITFEDNGCGIKEEYLEKIFNPFFTTHSQGTGLGLSVVHKLVVENKGEIEVDSIVGKGTKFIIRFPLYGGEIDEKKNINN</sequence>
<dbReference type="STRING" id="1121301.SAMN02745912_00842"/>
<dbReference type="GO" id="GO:0016020">
    <property type="term" value="C:membrane"/>
    <property type="evidence" value="ECO:0007669"/>
    <property type="project" value="UniProtKB-SubCell"/>
</dbReference>
<dbReference type="PROSITE" id="PS50885">
    <property type="entry name" value="HAMP"/>
    <property type="match status" value="1"/>
</dbReference>
<dbReference type="InterPro" id="IPR036097">
    <property type="entry name" value="HisK_dim/P_sf"/>
</dbReference>
<dbReference type="CDD" id="cd00130">
    <property type="entry name" value="PAS"/>
    <property type="match status" value="1"/>
</dbReference>
<dbReference type="InterPro" id="IPR005467">
    <property type="entry name" value="His_kinase_dom"/>
</dbReference>
<dbReference type="Proteomes" id="UP000184465">
    <property type="component" value="Unassembled WGS sequence"/>
</dbReference>
<dbReference type="Gene3D" id="1.10.287.130">
    <property type="match status" value="1"/>
</dbReference>
<dbReference type="GO" id="GO:0005524">
    <property type="term" value="F:ATP binding"/>
    <property type="evidence" value="ECO:0007669"/>
    <property type="project" value="UniProtKB-KW"/>
</dbReference>
<keyword evidence="6" id="KW-0547">Nucleotide-binding</keyword>
<evidence type="ECO:0000256" key="4">
    <source>
        <dbReference type="ARBA" id="ARBA00022553"/>
    </source>
</evidence>
<dbReference type="SUPFAM" id="SSF47384">
    <property type="entry name" value="Homodimeric domain of signal transducing histidine kinase"/>
    <property type="match status" value="1"/>
</dbReference>
<feature type="domain" description="HAMP" evidence="13">
    <location>
        <begin position="182"/>
        <end position="234"/>
    </location>
</feature>
<dbReference type="Pfam" id="PF02518">
    <property type="entry name" value="HATPase_c"/>
    <property type="match status" value="1"/>
</dbReference>
<evidence type="ECO:0000259" key="11">
    <source>
        <dbReference type="PROSITE" id="PS50109"/>
    </source>
</evidence>